<evidence type="ECO:0000313" key="3">
    <source>
        <dbReference type="EMBL" id="BBF82032.1"/>
    </source>
</evidence>
<evidence type="ECO:0000313" key="4">
    <source>
        <dbReference type="Proteomes" id="UP000278756"/>
    </source>
</evidence>
<proteinExistence type="predicted"/>
<dbReference type="Proteomes" id="UP000278756">
    <property type="component" value="Chromosome 2"/>
</dbReference>
<protein>
    <submittedName>
        <fullName evidence="3">Exoenzyme regulatory protein AepA</fullName>
    </submittedName>
</protein>
<dbReference type="SUPFAM" id="SSF51338">
    <property type="entry name" value="Composite domain of metallo-dependent hydrolases"/>
    <property type="match status" value="1"/>
</dbReference>
<dbReference type="Gene3D" id="3.10.310.70">
    <property type="match status" value="1"/>
</dbReference>
<reference evidence="4" key="2">
    <citation type="journal article" date="2017" name="Plant Physiol. Biochem.">
        <title>Differential oxidative and antioxidative response of duckweed Lemna minor toward plant growth promoting/inhibiting bacteria.</title>
        <authorList>
            <person name="Ishizawa H."/>
            <person name="Kuroda M."/>
            <person name="Morikawa M."/>
            <person name="Ike M."/>
        </authorList>
    </citation>
    <scope>NUCLEOTIDE SEQUENCE [LARGE SCALE GENOMIC DNA]</scope>
    <source>
        <strain evidence="4">M6</strain>
    </source>
</reference>
<organism evidence="3 4">
    <name type="scientific">Asticcacaulis excentricus</name>
    <dbReference type="NCBI Taxonomy" id="78587"/>
    <lineage>
        <taxon>Bacteria</taxon>
        <taxon>Pseudomonadati</taxon>
        <taxon>Pseudomonadota</taxon>
        <taxon>Alphaproteobacteria</taxon>
        <taxon>Caulobacterales</taxon>
        <taxon>Caulobacteraceae</taxon>
        <taxon>Asticcacaulis</taxon>
    </lineage>
</organism>
<dbReference type="OrthoDB" id="9811399at2"/>
<dbReference type="InterPro" id="IPR013108">
    <property type="entry name" value="Amidohydro_3"/>
</dbReference>
<feature type="signal peptide" evidence="1">
    <location>
        <begin position="1"/>
        <end position="20"/>
    </location>
</feature>
<dbReference type="Gene3D" id="2.30.40.10">
    <property type="entry name" value="Urease, subunit C, domain 1"/>
    <property type="match status" value="1"/>
</dbReference>
<dbReference type="InterPro" id="IPR032466">
    <property type="entry name" value="Metal_Hydrolase"/>
</dbReference>
<name>A0A3G9G3W9_9CAUL</name>
<dbReference type="GO" id="GO:0016810">
    <property type="term" value="F:hydrolase activity, acting on carbon-nitrogen (but not peptide) bonds"/>
    <property type="evidence" value="ECO:0007669"/>
    <property type="project" value="InterPro"/>
</dbReference>
<dbReference type="PANTHER" id="PTHR22642">
    <property type="entry name" value="IMIDAZOLONEPROPIONASE"/>
    <property type="match status" value="1"/>
</dbReference>
<dbReference type="SUPFAM" id="SSF51556">
    <property type="entry name" value="Metallo-dependent hydrolases"/>
    <property type="match status" value="1"/>
</dbReference>
<dbReference type="EMBL" id="AP018828">
    <property type="protein sequence ID" value="BBF82032.1"/>
    <property type="molecule type" value="Genomic_DNA"/>
</dbReference>
<dbReference type="RefSeq" id="WP_126423657.1">
    <property type="nucleotide sequence ID" value="NZ_AP018828.1"/>
</dbReference>
<dbReference type="AlphaFoldDB" id="A0A3G9G3W9"/>
<gene>
    <name evidence="3" type="ORF">EM6_2652</name>
</gene>
<dbReference type="PANTHER" id="PTHR22642:SF2">
    <property type="entry name" value="PROTEIN LONG AFTER FAR-RED 3"/>
    <property type="match status" value="1"/>
</dbReference>
<feature type="chain" id="PRO_5018009843" evidence="1">
    <location>
        <begin position="21"/>
        <end position="593"/>
    </location>
</feature>
<evidence type="ECO:0000256" key="1">
    <source>
        <dbReference type="SAM" id="SignalP"/>
    </source>
</evidence>
<dbReference type="InterPro" id="IPR033932">
    <property type="entry name" value="YtcJ-like"/>
</dbReference>
<reference evidence="4" key="1">
    <citation type="journal article" date="2017" name="Biotechnol. Biofuels">
        <title>Evaluation of environmental bacterial communities as a factor affecting the growth of duckweed Lemna minor.</title>
        <authorList>
            <person name="Ishizawa H."/>
            <person name="Kuroda M."/>
            <person name="Morikawa M."/>
            <person name="Ike M."/>
        </authorList>
    </citation>
    <scope>NUCLEOTIDE SEQUENCE [LARGE SCALE GENOMIC DNA]</scope>
    <source>
        <strain evidence="4">M6</strain>
    </source>
</reference>
<dbReference type="Gene3D" id="3.20.20.140">
    <property type="entry name" value="Metal-dependent hydrolases"/>
    <property type="match status" value="1"/>
</dbReference>
<sequence>MKTLYAVVVVLVCCASAALAKPRPADMAFVNGRIHTVDASDTVVQAVALRDGRIVYVGDDGGAKALIGRKTRTFDLKGRMVLPGLIDGHMHPQSGGLRELSCNLRYEPLTVPQFQAKIQDCLDAEPGAGPEDWLTVINWYEQAMQPEGTVLSHTDLDGLKTTRPIMVRSSFGHSNLTNRRGLDIAGITRDTPDPKDGLIRRDANGAPTGRFEDAAQALISQHVPPPDAATHLKATRIALKMMRAQGITSFLDAYTDIETLTAYGEVMRAGELTARGHFGVLIDSGTDYDAGKAVAEVVRQKQTYERVAKGTEPGLRLHTAKLFLDGVVAAPSLTGVMLAPYFENAGTAAVPHWRPGKSRGPQPYFSDAQLQDTLIRLADAGLDAHMHADGDGAVRQALDAVAALRAARPQSPVRPAIAHAELVDPADYSRFGELNALPVLSFQWGKPGPDTVDSVRDYLGPARHALFEPSGLLEIYGARLVFGSDWPVDTLNEWLALQIAVTRRAVGAEAQKYPGRLGVDPGLSLTQAIRAMTINAAYSLHQEREVGSIEVGKMADLIVIDRDLFAIPPEEISGTKVLLTLVGGQVVYQAGDL</sequence>
<dbReference type="Pfam" id="PF07969">
    <property type="entry name" value="Amidohydro_3"/>
    <property type="match status" value="1"/>
</dbReference>
<keyword evidence="1" id="KW-0732">Signal</keyword>
<feature type="domain" description="Amidohydrolase 3" evidence="2">
    <location>
        <begin position="72"/>
        <end position="588"/>
    </location>
</feature>
<evidence type="ECO:0000259" key="2">
    <source>
        <dbReference type="Pfam" id="PF07969"/>
    </source>
</evidence>
<accession>A0A3G9G3W9</accession>
<dbReference type="InterPro" id="IPR011059">
    <property type="entry name" value="Metal-dep_hydrolase_composite"/>
</dbReference>
<dbReference type="CDD" id="cd01300">
    <property type="entry name" value="YtcJ_like"/>
    <property type="match status" value="1"/>
</dbReference>